<dbReference type="Pfam" id="PF08020">
    <property type="entry name" value="DUF1706"/>
    <property type="match status" value="1"/>
</dbReference>
<sequence length="196" mass="21807">MQTPVVCSWDDEPEKEQGMTDETSPEQTDETPPPATVAELLRDIDTAWNALNGAIAQLTDDQMSGPADAAGWTVKDHLAHLAAWENSVLVILRDRRPQHEGLGVDRAIWDTEDIDATNEAVRRDNADAPLDEVLIRLETVHAQLVQTIREITDAELRLPVDHWVSGGGDFPVVHKITGNTSEHYPEHREWMLAIVA</sequence>
<evidence type="ECO:0000256" key="1">
    <source>
        <dbReference type="SAM" id="MobiDB-lite"/>
    </source>
</evidence>
<name>A0A6J4ULQ2_9BACT</name>
<dbReference type="Gene3D" id="1.20.120.450">
    <property type="entry name" value="dinb family like domain"/>
    <property type="match status" value="1"/>
</dbReference>
<evidence type="ECO:0000313" key="2">
    <source>
        <dbReference type="EMBL" id="CAA9550656.1"/>
    </source>
</evidence>
<dbReference type="SUPFAM" id="SSF109854">
    <property type="entry name" value="DinB/YfiT-like putative metalloenzymes"/>
    <property type="match status" value="1"/>
</dbReference>
<feature type="region of interest" description="Disordered" evidence="1">
    <location>
        <begin position="1"/>
        <end position="33"/>
    </location>
</feature>
<dbReference type="AlphaFoldDB" id="A0A6J4ULQ2"/>
<protein>
    <recommendedName>
        <fullName evidence="3">ClbS/DfsB family four-helix bundle protein</fullName>
    </recommendedName>
</protein>
<accession>A0A6J4ULQ2</accession>
<gene>
    <name evidence="2" type="ORF">AVDCRST_MAG87-837</name>
</gene>
<dbReference type="EMBL" id="CADCWJ010000200">
    <property type="protein sequence ID" value="CAA9550656.1"/>
    <property type="molecule type" value="Genomic_DNA"/>
</dbReference>
<dbReference type="InterPro" id="IPR034660">
    <property type="entry name" value="DinB/YfiT-like"/>
</dbReference>
<organism evidence="2">
    <name type="scientific">uncultured Thermomicrobiales bacterium</name>
    <dbReference type="NCBI Taxonomy" id="1645740"/>
    <lineage>
        <taxon>Bacteria</taxon>
        <taxon>Pseudomonadati</taxon>
        <taxon>Thermomicrobiota</taxon>
        <taxon>Thermomicrobia</taxon>
        <taxon>Thermomicrobiales</taxon>
        <taxon>environmental samples</taxon>
    </lineage>
</organism>
<dbReference type="InterPro" id="IPR012550">
    <property type="entry name" value="DUF1706"/>
</dbReference>
<evidence type="ECO:0008006" key="3">
    <source>
        <dbReference type="Google" id="ProtNLM"/>
    </source>
</evidence>
<reference evidence="2" key="1">
    <citation type="submission" date="2020-02" db="EMBL/GenBank/DDBJ databases">
        <authorList>
            <person name="Meier V. D."/>
        </authorList>
    </citation>
    <scope>NUCLEOTIDE SEQUENCE</scope>
    <source>
        <strain evidence="2">AVDCRST_MAG87</strain>
    </source>
</reference>
<proteinExistence type="predicted"/>